<dbReference type="PANTHER" id="PTHR43802">
    <property type="entry name" value="ENOYL-COA HYDRATASE"/>
    <property type="match status" value="1"/>
</dbReference>
<dbReference type="OrthoDB" id="9807606at2"/>
<reference evidence="3 4" key="1">
    <citation type="submission" date="2014-08" db="EMBL/GenBank/DDBJ databases">
        <authorList>
            <person name="Sisinthy S."/>
        </authorList>
    </citation>
    <scope>NUCLEOTIDE SEQUENCE [LARGE SCALE GENOMIC DNA]</scope>
    <source>
        <strain evidence="3 4">RuG17</strain>
    </source>
</reference>
<dbReference type="InterPro" id="IPR029045">
    <property type="entry name" value="ClpP/crotonase-like_dom_sf"/>
</dbReference>
<comment type="similarity">
    <text evidence="1 2">Belongs to the enoyl-CoA hydratase/isomerase family.</text>
</comment>
<keyword evidence="4" id="KW-1185">Reference proteome</keyword>
<name>A0A099J4X2_9MICO</name>
<evidence type="ECO:0000313" key="3">
    <source>
        <dbReference type="EMBL" id="KGJ73459.1"/>
    </source>
</evidence>
<dbReference type="InterPro" id="IPR018376">
    <property type="entry name" value="Enoyl-CoA_hyd/isom_CS"/>
</dbReference>
<dbReference type="CDD" id="cd06558">
    <property type="entry name" value="crotonase-like"/>
    <property type="match status" value="1"/>
</dbReference>
<dbReference type="GO" id="GO:0003824">
    <property type="term" value="F:catalytic activity"/>
    <property type="evidence" value="ECO:0007669"/>
    <property type="project" value="InterPro"/>
</dbReference>
<evidence type="ECO:0008006" key="5">
    <source>
        <dbReference type="Google" id="ProtNLM"/>
    </source>
</evidence>
<protein>
    <recommendedName>
        <fullName evidence="5">Enoyl-CoA hydratase</fullName>
    </recommendedName>
</protein>
<dbReference type="SUPFAM" id="SSF52096">
    <property type="entry name" value="ClpP/crotonase"/>
    <property type="match status" value="1"/>
</dbReference>
<dbReference type="PANTHER" id="PTHR43802:SF1">
    <property type="entry name" value="IP11341P-RELATED"/>
    <property type="match status" value="1"/>
</dbReference>
<sequence length="270" mass="28432">MTQLVTTTVDGRIAHVTLDRPKKLNAMNDQLLEEFSATIATLGADDAVSVIVVAGAGNNFSVGFDVDPGNGYSEAAAGLSPYADWASLRRNIQRWLAVWDTPKPVISAIEGYCMGGATMLAVCTDITVVSEDATLGWPAIPLGGGLLSPTTAWLIGPKKAKELSFIAGSSLTGSEAAAMGWANHAVPAGTALEKADSLAAQIAKMPLDLLRLKKLALNRFLDQQGFRESVLMGAEWDAIAHTSPATHVMTDKVKELGLKGAIGWFNQDPA</sequence>
<evidence type="ECO:0000313" key="4">
    <source>
        <dbReference type="Proteomes" id="UP000029864"/>
    </source>
</evidence>
<organism evidence="3 4">
    <name type="scientific">Cryobacterium roopkundense</name>
    <dbReference type="NCBI Taxonomy" id="1001240"/>
    <lineage>
        <taxon>Bacteria</taxon>
        <taxon>Bacillati</taxon>
        <taxon>Actinomycetota</taxon>
        <taxon>Actinomycetes</taxon>
        <taxon>Micrococcales</taxon>
        <taxon>Microbacteriaceae</taxon>
        <taxon>Cryobacterium</taxon>
    </lineage>
</organism>
<proteinExistence type="inferred from homology"/>
<comment type="caution">
    <text evidence="3">The sequence shown here is derived from an EMBL/GenBank/DDBJ whole genome shotgun (WGS) entry which is preliminary data.</text>
</comment>
<accession>A0A099J4X2</accession>
<dbReference type="Pfam" id="PF00378">
    <property type="entry name" value="ECH_1"/>
    <property type="match status" value="1"/>
</dbReference>
<dbReference type="Gene3D" id="3.90.226.10">
    <property type="entry name" value="2-enoyl-CoA Hydratase, Chain A, domain 1"/>
    <property type="match status" value="1"/>
</dbReference>
<dbReference type="STRING" id="1001240.GY21_11135"/>
<dbReference type="InterPro" id="IPR001753">
    <property type="entry name" value="Enoyl-CoA_hydra/iso"/>
</dbReference>
<dbReference type="EMBL" id="JPXF01000043">
    <property type="protein sequence ID" value="KGJ73459.1"/>
    <property type="molecule type" value="Genomic_DNA"/>
</dbReference>
<dbReference type="AlphaFoldDB" id="A0A099J4X2"/>
<dbReference type="PROSITE" id="PS00166">
    <property type="entry name" value="ENOYL_COA_HYDRATASE"/>
    <property type="match status" value="1"/>
</dbReference>
<dbReference type="eggNOG" id="COG1024">
    <property type="taxonomic scope" value="Bacteria"/>
</dbReference>
<evidence type="ECO:0000256" key="1">
    <source>
        <dbReference type="ARBA" id="ARBA00005254"/>
    </source>
</evidence>
<dbReference type="Proteomes" id="UP000029864">
    <property type="component" value="Unassembled WGS sequence"/>
</dbReference>
<gene>
    <name evidence="3" type="ORF">GY21_11135</name>
</gene>
<evidence type="ECO:0000256" key="2">
    <source>
        <dbReference type="RuleBase" id="RU003707"/>
    </source>
</evidence>